<accession>A0A2D0AK03</accession>
<reference evidence="1 2" key="1">
    <citation type="submission" date="2017-06" db="EMBL/GenBank/DDBJ databases">
        <authorList>
            <person name="Kim H.J."/>
            <person name="Triplett B.A."/>
        </authorList>
    </citation>
    <scope>NUCLEOTIDE SEQUENCE [LARGE SCALE GENOMIC DNA]</scope>
    <source>
        <strain evidence="1 2">13146</strain>
    </source>
</reference>
<sequence length="238" mass="24684">MSMLTQGTQLYGLIDGQIREIECITNFNPGANPADQIEDTCLSETKARSYKKGLRTPGQASVTINADPRNESHYLMWQISEDDSDELIQWAIGWSDGVDIAPTLTMGGSISGINVTSGGTGYTSAPTVTLTGGGGTGATATAIVDSGSVIGVTITNPGTGYTSVPTVAFSGGAGTGAAATAQRNSEPEMVLPEGRTWYTFRGYVADFPFDFQANAVVSTAASLQRSGAGVWVRKAVAP</sequence>
<evidence type="ECO:0000313" key="2">
    <source>
        <dbReference type="Proteomes" id="UP000198157"/>
    </source>
</evidence>
<name>A0A2D0AK03_STEMA</name>
<organism evidence="1 2">
    <name type="scientific">Stenotrophomonas maltophilia</name>
    <name type="common">Pseudomonas maltophilia</name>
    <name type="synonym">Xanthomonas maltophilia</name>
    <dbReference type="NCBI Taxonomy" id="40324"/>
    <lineage>
        <taxon>Bacteria</taxon>
        <taxon>Pseudomonadati</taxon>
        <taxon>Pseudomonadota</taxon>
        <taxon>Gammaproteobacteria</taxon>
        <taxon>Lysobacterales</taxon>
        <taxon>Lysobacteraceae</taxon>
        <taxon>Stenotrophomonas</taxon>
        <taxon>Stenotrophomonas maltophilia group</taxon>
    </lineage>
</organism>
<proteinExistence type="predicted"/>
<protein>
    <submittedName>
        <fullName evidence="1">Phage tail protein</fullName>
    </submittedName>
</protein>
<gene>
    <name evidence="1" type="ORF">CEE60_07250</name>
</gene>
<evidence type="ECO:0000313" key="1">
    <source>
        <dbReference type="EMBL" id="OWQ54785.1"/>
    </source>
</evidence>
<comment type="caution">
    <text evidence="1">The sequence shown here is derived from an EMBL/GenBank/DDBJ whole genome shotgun (WGS) entry which is preliminary data.</text>
</comment>
<dbReference type="InterPro" id="IPR032495">
    <property type="entry name" value="Phage_TTP_11"/>
</dbReference>
<dbReference type="OrthoDB" id="6039265at2"/>
<dbReference type="AlphaFoldDB" id="A0A2D0AK03"/>
<dbReference type="Pfam" id="PF16460">
    <property type="entry name" value="Phage_TTP_11"/>
    <property type="match status" value="1"/>
</dbReference>
<dbReference type="EMBL" id="NIVS01000016">
    <property type="protein sequence ID" value="OWQ54785.1"/>
    <property type="molecule type" value="Genomic_DNA"/>
</dbReference>
<dbReference type="Proteomes" id="UP000198157">
    <property type="component" value="Unassembled WGS sequence"/>
</dbReference>
<dbReference type="Gene3D" id="4.10.410.40">
    <property type="match status" value="1"/>
</dbReference>